<dbReference type="Proteomes" id="UP000823388">
    <property type="component" value="Chromosome 1K"/>
</dbReference>
<protein>
    <recommendedName>
        <fullName evidence="1">F-box protein AT5G49610-like beta-propeller domain-containing protein</fullName>
    </recommendedName>
</protein>
<dbReference type="AlphaFoldDB" id="A0A8T0XIY1"/>
<evidence type="ECO:0000313" key="3">
    <source>
        <dbReference type="Proteomes" id="UP000823388"/>
    </source>
</evidence>
<dbReference type="Pfam" id="PF23635">
    <property type="entry name" value="Beta-prop_AT5G49610-like"/>
    <property type="match status" value="1"/>
</dbReference>
<accession>A0A8T0XIY1</accession>
<dbReference type="PANTHER" id="PTHR33207">
    <property type="entry name" value="F-BOX DOMAIN CONTAINING PROTEIN-RELATED"/>
    <property type="match status" value="1"/>
</dbReference>
<keyword evidence="3" id="KW-1185">Reference proteome</keyword>
<sequence length="281" mass="32337">MAGSSPDCTTVVTPRRERSACFVPGEAWLSFRHSQLCLLSPVYSAFTVISFLKRMGMECRTSISHWIMMRWRTKLLRMCTCCKLVHGKSTPQLRQIYLNWEDFGCIPLSIFLTGDNIYMAITMHKILVLNLASSTFFTVGFPDGMAVDRHSVLSPAHVSGVYLVHLNKLQLCFWLHRGKDDKCSMGDWLLVHAISLRDMCSSLGMLSSTTENGQNTRIVNIKVVGDNAEFVFLEIYRWLVHLDVRSRAWQKVYEMPEKDTYLCLIQPFMMIWSPFFPVLEE</sequence>
<dbReference type="EMBL" id="CM029037">
    <property type="protein sequence ID" value="KAG2657906.1"/>
    <property type="molecule type" value="Genomic_DNA"/>
</dbReference>
<organism evidence="2 3">
    <name type="scientific">Panicum virgatum</name>
    <name type="common">Blackwell switchgrass</name>
    <dbReference type="NCBI Taxonomy" id="38727"/>
    <lineage>
        <taxon>Eukaryota</taxon>
        <taxon>Viridiplantae</taxon>
        <taxon>Streptophyta</taxon>
        <taxon>Embryophyta</taxon>
        <taxon>Tracheophyta</taxon>
        <taxon>Spermatophyta</taxon>
        <taxon>Magnoliopsida</taxon>
        <taxon>Liliopsida</taxon>
        <taxon>Poales</taxon>
        <taxon>Poaceae</taxon>
        <taxon>PACMAD clade</taxon>
        <taxon>Panicoideae</taxon>
        <taxon>Panicodae</taxon>
        <taxon>Paniceae</taxon>
        <taxon>Panicinae</taxon>
        <taxon>Panicum</taxon>
        <taxon>Panicum sect. Hiantes</taxon>
    </lineage>
</organism>
<reference evidence="2" key="1">
    <citation type="submission" date="2020-05" db="EMBL/GenBank/DDBJ databases">
        <title>WGS assembly of Panicum virgatum.</title>
        <authorList>
            <person name="Lovell J.T."/>
            <person name="Jenkins J."/>
            <person name="Shu S."/>
            <person name="Juenger T.E."/>
            <person name="Schmutz J."/>
        </authorList>
    </citation>
    <scope>NUCLEOTIDE SEQUENCE</scope>
    <source>
        <strain evidence="2">AP13</strain>
    </source>
</reference>
<evidence type="ECO:0000259" key="1">
    <source>
        <dbReference type="Pfam" id="PF23635"/>
    </source>
</evidence>
<gene>
    <name evidence="2" type="ORF">PVAP13_1KG142000</name>
</gene>
<comment type="caution">
    <text evidence="2">The sequence shown here is derived from an EMBL/GenBank/DDBJ whole genome shotgun (WGS) entry which is preliminary data.</text>
</comment>
<name>A0A8T0XIY1_PANVG</name>
<proteinExistence type="predicted"/>
<feature type="domain" description="F-box protein AT5G49610-like beta-propeller" evidence="1">
    <location>
        <begin position="109"/>
        <end position="276"/>
    </location>
</feature>
<evidence type="ECO:0000313" key="2">
    <source>
        <dbReference type="EMBL" id="KAG2657906.1"/>
    </source>
</evidence>
<dbReference type="InterPro" id="IPR056594">
    <property type="entry name" value="AT5G49610-like_b-prop"/>
</dbReference>